<accession>A0ABP3NZG8</accession>
<feature type="domain" description="Metallo-beta-lactamase" evidence="1">
    <location>
        <begin position="35"/>
        <end position="247"/>
    </location>
</feature>
<dbReference type="PANTHER" id="PTHR23131:SF4">
    <property type="entry name" value="METALLO-BETA-LACTAMASE SUPERFAMILY POTEIN"/>
    <property type="match status" value="1"/>
</dbReference>
<dbReference type="SUPFAM" id="SSF56281">
    <property type="entry name" value="Metallo-hydrolase/oxidoreductase"/>
    <property type="match status" value="1"/>
</dbReference>
<evidence type="ECO:0000259" key="1">
    <source>
        <dbReference type="SMART" id="SM00849"/>
    </source>
</evidence>
<dbReference type="SMART" id="SM00849">
    <property type="entry name" value="Lactamase_B"/>
    <property type="match status" value="1"/>
</dbReference>
<keyword evidence="3" id="KW-1185">Reference proteome</keyword>
<sequence length="353" mass="38531">MTTLDRGWWARSGVETLRPGVHRIPLPLPNDGLRAVNVYVLEEEDGLVLVDGGWALPESRRVLEDGLAALGRDLGEIGHVLVTHVHRDHYTQAVELRRTVGARVYLGAGERPGLEMLDALRTDVPVSSLDTLRRSGAEDLAERVLRDMEFDPFDASIWEPPDLWLGAGTIRPAGRALRVIPTPGHTKGHVVYLDQQRGLLFSGDHVLPHITPSIGFELAEPGTPLADYLDSLRLLTTLADAELLPAHGPAGGSVHARVAELLAHHDTRFARTAEVLGGSTRDAYGVARGLRWTRRQVPFADLGTFDQMLAVNETAAHLDVLVQRGQLAVEDVGGVNQYTPTYRCEAASRPRTG</sequence>
<dbReference type="Gene3D" id="3.60.15.10">
    <property type="entry name" value="Ribonuclease Z/Hydroxyacylglutathione hydrolase-like"/>
    <property type="match status" value="1"/>
</dbReference>
<organism evidence="2 3">
    <name type="scientific">Saccharopolyspora erythraea</name>
    <name type="common">Streptomyces erythraeus</name>
    <dbReference type="NCBI Taxonomy" id="1836"/>
    <lineage>
        <taxon>Bacteria</taxon>
        <taxon>Bacillati</taxon>
        <taxon>Actinomycetota</taxon>
        <taxon>Actinomycetes</taxon>
        <taxon>Pseudonocardiales</taxon>
        <taxon>Pseudonocardiaceae</taxon>
        <taxon>Saccharopolyspora</taxon>
    </lineage>
</organism>
<evidence type="ECO:0000313" key="3">
    <source>
        <dbReference type="Proteomes" id="UP001500729"/>
    </source>
</evidence>
<dbReference type="EMBL" id="BAAAGS010000073">
    <property type="protein sequence ID" value="GAA0557110.1"/>
    <property type="molecule type" value="Genomic_DNA"/>
</dbReference>
<proteinExistence type="predicted"/>
<dbReference type="InterPro" id="IPR050662">
    <property type="entry name" value="Sec-metab_biosynth-thioest"/>
</dbReference>
<dbReference type="InterPro" id="IPR001279">
    <property type="entry name" value="Metallo-B-lactamas"/>
</dbReference>
<dbReference type="PANTHER" id="PTHR23131">
    <property type="entry name" value="ENDORIBONUCLEASE LACTB2"/>
    <property type="match status" value="1"/>
</dbReference>
<gene>
    <name evidence="2" type="ORF">GCM10009533_63400</name>
</gene>
<dbReference type="InterPro" id="IPR036388">
    <property type="entry name" value="WH-like_DNA-bd_sf"/>
</dbReference>
<protein>
    <submittedName>
        <fullName evidence="2">MBL fold metallo-hydrolase</fullName>
    </submittedName>
</protein>
<dbReference type="InterPro" id="IPR036866">
    <property type="entry name" value="RibonucZ/Hydroxyglut_hydro"/>
</dbReference>
<evidence type="ECO:0000313" key="2">
    <source>
        <dbReference type="EMBL" id="GAA0557110.1"/>
    </source>
</evidence>
<dbReference type="RefSeq" id="WP_009950903.1">
    <property type="nucleotide sequence ID" value="NZ_BAAAGS010000073.1"/>
</dbReference>
<dbReference type="Gene3D" id="1.10.10.10">
    <property type="entry name" value="Winged helix-like DNA-binding domain superfamily/Winged helix DNA-binding domain"/>
    <property type="match status" value="1"/>
</dbReference>
<comment type="caution">
    <text evidence="2">The sequence shown here is derived from an EMBL/GenBank/DDBJ whole genome shotgun (WGS) entry which is preliminary data.</text>
</comment>
<name>A0ABP3NZG8_SACER</name>
<dbReference type="Pfam" id="PF00753">
    <property type="entry name" value="Lactamase_B"/>
    <property type="match status" value="1"/>
</dbReference>
<dbReference type="Proteomes" id="UP001500729">
    <property type="component" value="Unassembled WGS sequence"/>
</dbReference>
<reference evidence="3" key="1">
    <citation type="journal article" date="2019" name="Int. J. Syst. Evol. Microbiol.">
        <title>The Global Catalogue of Microorganisms (GCM) 10K type strain sequencing project: providing services to taxonomists for standard genome sequencing and annotation.</title>
        <authorList>
            <consortium name="The Broad Institute Genomics Platform"/>
            <consortium name="The Broad Institute Genome Sequencing Center for Infectious Disease"/>
            <person name="Wu L."/>
            <person name="Ma J."/>
        </authorList>
    </citation>
    <scope>NUCLEOTIDE SEQUENCE [LARGE SCALE GENOMIC DNA]</scope>
    <source>
        <strain evidence="3">JCM 10303</strain>
    </source>
</reference>